<dbReference type="SMART" id="SM00487">
    <property type="entry name" value="DEXDc"/>
    <property type="match status" value="1"/>
</dbReference>
<evidence type="ECO:0000256" key="5">
    <source>
        <dbReference type="RuleBase" id="RU000492"/>
    </source>
</evidence>
<evidence type="ECO:0000259" key="8">
    <source>
        <dbReference type="PROSITE" id="PS51194"/>
    </source>
</evidence>
<dbReference type="CDD" id="cd17956">
    <property type="entry name" value="DEADc_DDX51"/>
    <property type="match status" value="1"/>
</dbReference>
<evidence type="ECO:0000313" key="10">
    <source>
        <dbReference type="Proteomes" id="UP000695562"/>
    </source>
</evidence>
<dbReference type="InterPro" id="IPR027417">
    <property type="entry name" value="P-loop_NTPase"/>
</dbReference>
<sequence length="557" mass="64071">MNQDEKNSLNSIGIDKWLIDNLNEINITHLFPVQREIVPFIIQTEGHDICVCAPTGSGKTLAYAIPIVQKIAKTRVIRRVRVVVIVPTHDLVLQVEKTFQSILRDTDLVVESLGVKPFHIEQKLLVKNNSYGDTAFYESLVDIIVSTPGRLVDHINETPGFTLKYLNYLVIDEADRLLRQSFQDWLEIVMESTGSTNNNNSDNNIDLSNNNSNIEFKDNGEINIIENNKYISKEISPSNHLSWNQFKLVKLLLSATMTYNPSKISLLQLNAPLFFTTTKIKEIKYSMPSTLKESYVITNAEQRPLVLLNIIKETLLSNLKSNTRKKMICFTKSVDITHRLNILLKLIGQVDSMKFVSEEYSSALTTTERSDLLNRFTNGEIDILICSDIMSRGMDISDIDVVINYNTPPNITLYVHRVGRTARAGKEGYSYTIVEKQEITYYISMMKKAERSQTLHSLKWKPNVYAPYESSYKLALNQMRLIYSKRKDFNEEDKVNDDNDKDNDHDTDNQHEKQDSNNSSLKSRKENQDFEINNEKIKLKQSILEVCKKRAKKNFNF</sequence>
<organism evidence="9 10">
    <name type="scientific">Polysphondylium violaceum</name>
    <dbReference type="NCBI Taxonomy" id="133409"/>
    <lineage>
        <taxon>Eukaryota</taxon>
        <taxon>Amoebozoa</taxon>
        <taxon>Evosea</taxon>
        <taxon>Eumycetozoa</taxon>
        <taxon>Dictyostelia</taxon>
        <taxon>Dictyosteliales</taxon>
        <taxon>Dictyosteliaceae</taxon>
        <taxon>Polysphondylium</taxon>
    </lineage>
</organism>
<proteinExistence type="inferred from homology"/>
<dbReference type="Proteomes" id="UP000695562">
    <property type="component" value="Unassembled WGS sequence"/>
</dbReference>
<dbReference type="SUPFAM" id="SSF52540">
    <property type="entry name" value="P-loop containing nucleoside triphosphate hydrolases"/>
    <property type="match status" value="1"/>
</dbReference>
<dbReference type="GO" id="GO:0016787">
    <property type="term" value="F:hydrolase activity"/>
    <property type="evidence" value="ECO:0007669"/>
    <property type="project" value="UniProtKB-KW"/>
</dbReference>
<evidence type="ECO:0000256" key="1">
    <source>
        <dbReference type="ARBA" id="ARBA00022741"/>
    </source>
</evidence>
<evidence type="ECO:0000256" key="2">
    <source>
        <dbReference type="ARBA" id="ARBA00022801"/>
    </source>
</evidence>
<feature type="domain" description="Helicase C-terminal" evidence="8">
    <location>
        <begin position="311"/>
        <end position="466"/>
    </location>
</feature>
<dbReference type="InterPro" id="IPR001650">
    <property type="entry name" value="Helicase_C-like"/>
</dbReference>
<dbReference type="AlphaFoldDB" id="A0A8J4V0T6"/>
<dbReference type="CDD" id="cd18787">
    <property type="entry name" value="SF2_C_DEAD"/>
    <property type="match status" value="1"/>
</dbReference>
<keyword evidence="2 5" id="KW-0378">Hydrolase</keyword>
<protein>
    <recommendedName>
        <fullName evidence="11">RNA helicase</fullName>
    </recommendedName>
</protein>
<dbReference type="InterPro" id="IPR000629">
    <property type="entry name" value="RNA-helicase_DEAD-box_CS"/>
</dbReference>
<keyword evidence="3 5" id="KW-0347">Helicase</keyword>
<dbReference type="PROSITE" id="PS51194">
    <property type="entry name" value="HELICASE_CTER"/>
    <property type="match status" value="1"/>
</dbReference>
<evidence type="ECO:0008006" key="11">
    <source>
        <dbReference type="Google" id="ProtNLM"/>
    </source>
</evidence>
<comment type="caution">
    <text evidence="9">The sequence shown here is derived from an EMBL/GenBank/DDBJ whole genome shotgun (WGS) entry which is preliminary data.</text>
</comment>
<dbReference type="EMBL" id="AJWJ01000128">
    <property type="protein sequence ID" value="KAF2074818.1"/>
    <property type="molecule type" value="Genomic_DNA"/>
</dbReference>
<keyword evidence="10" id="KW-1185">Reference proteome</keyword>
<dbReference type="GO" id="GO:0003724">
    <property type="term" value="F:RNA helicase activity"/>
    <property type="evidence" value="ECO:0007669"/>
    <property type="project" value="TreeGrafter"/>
</dbReference>
<dbReference type="PANTHER" id="PTHR47959">
    <property type="entry name" value="ATP-DEPENDENT RNA HELICASE RHLE-RELATED"/>
    <property type="match status" value="1"/>
</dbReference>
<feature type="compositionally biased region" description="Basic and acidic residues" evidence="6">
    <location>
        <begin position="492"/>
        <end position="515"/>
    </location>
</feature>
<dbReference type="InterPro" id="IPR050079">
    <property type="entry name" value="DEAD_box_RNA_helicase"/>
</dbReference>
<dbReference type="PROSITE" id="PS51192">
    <property type="entry name" value="HELICASE_ATP_BIND_1"/>
    <property type="match status" value="1"/>
</dbReference>
<evidence type="ECO:0000256" key="4">
    <source>
        <dbReference type="ARBA" id="ARBA00022840"/>
    </source>
</evidence>
<evidence type="ECO:0000313" key="9">
    <source>
        <dbReference type="EMBL" id="KAF2074818.1"/>
    </source>
</evidence>
<dbReference type="GO" id="GO:0003676">
    <property type="term" value="F:nucleic acid binding"/>
    <property type="evidence" value="ECO:0007669"/>
    <property type="project" value="InterPro"/>
</dbReference>
<evidence type="ECO:0000256" key="6">
    <source>
        <dbReference type="SAM" id="MobiDB-lite"/>
    </source>
</evidence>
<keyword evidence="1 5" id="KW-0547">Nucleotide-binding</keyword>
<dbReference type="PROSITE" id="PS00039">
    <property type="entry name" value="DEAD_ATP_HELICASE"/>
    <property type="match status" value="1"/>
</dbReference>
<comment type="similarity">
    <text evidence="5">Belongs to the DEAD box helicase family.</text>
</comment>
<dbReference type="GO" id="GO:0005524">
    <property type="term" value="F:ATP binding"/>
    <property type="evidence" value="ECO:0007669"/>
    <property type="project" value="UniProtKB-KW"/>
</dbReference>
<evidence type="ECO:0000256" key="3">
    <source>
        <dbReference type="ARBA" id="ARBA00022806"/>
    </source>
</evidence>
<dbReference type="SMART" id="SM00490">
    <property type="entry name" value="HELICc"/>
    <property type="match status" value="1"/>
</dbReference>
<dbReference type="Pfam" id="PF00271">
    <property type="entry name" value="Helicase_C"/>
    <property type="match status" value="1"/>
</dbReference>
<name>A0A8J4V0T6_9MYCE</name>
<feature type="region of interest" description="Disordered" evidence="6">
    <location>
        <begin position="492"/>
        <end position="529"/>
    </location>
</feature>
<dbReference type="InterPro" id="IPR014001">
    <property type="entry name" value="Helicase_ATP-bd"/>
</dbReference>
<accession>A0A8J4V0T6</accession>
<keyword evidence="4 5" id="KW-0067">ATP-binding</keyword>
<gene>
    <name evidence="9" type="ORF">CYY_003882</name>
</gene>
<feature type="domain" description="Helicase ATP-binding" evidence="7">
    <location>
        <begin position="40"/>
        <end position="275"/>
    </location>
</feature>
<dbReference type="Gene3D" id="3.40.50.300">
    <property type="entry name" value="P-loop containing nucleotide triphosphate hydrolases"/>
    <property type="match status" value="2"/>
</dbReference>
<dbReference type="OrthoDB" id="3370at2759"/>
<dbReference type="GO" id="GO:0005829">
    <property type="term" value="C:cytosol"/>
    <property type="evidence" value="ECO:0007669"/>
    <property type="project" value="TreeGrafter"/>
</dbReference>
<evidence type="ECO:0000259" key="7">
    <source>
        <dbReference type="PROSITE" id="PS51192"/>
    </source>
</evidence>
<reference evidence="9" key="1">
    <citation type="submission" date="2020-01" db="EMBL/GenBank/DDBJ databases">
        <title>Development of genomics and gene disruption for Polysphondylium violaceum indicates a role for the polyketide synthase stlB in stalk morphogenesis.</title>
        <authorList>
            <person name="Narita B."/>
            <person name="Kawabe Y."/>
            <person name="Kin K."/>
            <person name="Saito T."/>
            <person name="Gibbs R."/>
            <person name="Kuspa A."/>
            <person name="Muzny D."/>
            <person name="Queller D."/>
            <person name="Richards S."/>
            <person name="Strassman J."/>
            <person name="Sucgang R."/>
            <person name="Worley K."/>
            <person name="Schaap P."/>
        </authorList>
    </citation>
    <scope>NUCLEOTIDE SEQUENCE</scope>
    <source>
        <strain evidence="9">QSvi11</strain>
    </source>
</reference>
<dbReference type="Pfam" id="PF00270">
    <property type="entry name" value="DEAD"/>
    <property type="match status" value="1"/>
</dbReference>
<dbReference type="InterPro" id="IPR011545">
    <property type="entry name" value="DEAD/DEAH_box_helicase_dom"/>
</dbReference>
<dbReference type="PANTHER" id="PTHR47959:SF24">
    <property type="entry name" value="ATP-DEPENDENT RNA HELICASE"/>
    <property type="match status" value="1"/>
</dbReference>